<gene>
    <name evidence="1" type="ORF">FHR27_004743</name>
</gene>
<dbReference type="AlphaFoldDB" id="A0A7Z0BTC7"/>
<name>A0A7Z0BTC7_9GAMM</name>
<evidence type="ECO:0000313" key="2">
    <source>
        <dbReference type="Proteomes" id="UP000578688"/>
    </source>
</evidence>
<organism evidence="1 2">
    <name type="scientific">Phytopseudomonas flavescens</name>
    <dbReference type="NCBI Taxonomy" id="29435"/>
    <lineage>
        <taxon>Bacteria</taxon>
        <taxon>Pseudomonadati</taxon>
        <taxon>Pseudomonadota</taxon>
        <taxon>Gammaproteobacteria</taxon>
        <taxon>Pseudomonadales</taxon>
        <taxon>Pseudomonadaceae</taxon>
        <taxon>Phytopseudomonas</taxon>
    </lineage>
</organism>
<comment type="caution">
    <text evidence="1">The sequence shown here is derived from an EMBL/GenBank/DDBJ whole genome shotgun (WGS) entry which is preliminary data.</text>
</comment>
<accession>A0A7Z0BTC7</accession>
<keyword evidence="2" id="KW-1185">Reference proteome</keyword>
<dbReference type="Proteomes" id="UP000578688">
    <property type="component" value="Unassembled WGS sequence"/>
</dbReference>
<sequence length="129" mass="14627">MEKDLLHLITKRDETQISDEQWARSAELALAKSGLPEAEFCHAYSHLVAREFVMGELSYAEGDLAMNRLSTLSREPLSGFSLKIYLAFDAGEYQRPKDATTIIPWLNYTIPLIIEALKYLENPASHEPN</sequence>
<reference evidence="1 2" key="1">
    <citation type="submission" date="2020-07" db="EMBL/GenBank/DDBJ databases">
        <title>Genomic analyses of the natural microbiome of Caenorhabditis elegans.</title>
        <authorList>
            <person name="Samuel B."/>
        </authorList>
    </citation>
    <scope>NUCLEOTIDE SEQUENCE [LARGE SCALE GENOMIC DNA]</scope>
    <source>
        <strain evidence="1 2">BIGb0408</strain>
    </source>
</reference>
<dbReference type="RefSeq" id="WP_179539730.1">
    <property type="nucleotide sequence ID" value="NZ_JACBYV010000001.1"/>
</dbReference>
<dbReference type="EMBL" id="JACBYV010000001">
    <property type="protein sequence ID" value="NYH76133.1"/>
    <property type="molecule type" value="Genomic_DNA"/>
</dbReference>
<evidence type="ECO:0000313" key="1">
    <source>
        <dbReference type="EMBL" id="NYH76133.1"/>
    </source>
</evidence>
<protein>
    <submittedName>
        <fullName evidence="1">Uncharacterized protein</fullName>
    </submittedName>
</protein>
<proteinExistence type="predicted"/>